<dbReference type="Gene3D" id="3.40.50.300">
    <property type="entry name" value="P-loop containing nucleotide triphosphate hydrolases"/>
    <property type="match status" value="1"/>
</dbReference>
<keyword evidence="4" id="KW-0067">ATP-binding</keyword>
<evidence type="ECO:0000256" key="7">
    <source>
        <dbReference type="SAM" id="Phobius"/>
    </source>
</evidence>
<comment type="caution">
    <text evidence="10">The sequence shown here is derived from an EMBL/GenBank/DDBJ whole genome shotgun (WGS) entry which is preliminary data.</text>
</comment>
<dbReference type="GO" id="GO:0015421">
    <property type="term" value="F:ABC-type oligopeptide transporter activity"/>
    <property type="evidence" value="ECO:0007669"/>
    <property type="project" value="TreeGrafter"/>
</dbReference>
<dbReference type="PANTHER" id="PTHR43394:SF1">
    <property type="entry name" value="ATP-BINDING CASSETTE SUB-FAMILY B MEMBER 10, MITOCHONDRIAL"/>
    <property type="match status" value="1"/>
</dbReference>
<evidence type="ECO:0000256" key="6">
    <source>
        <dbReference type="ARBA" id="ARBA00023136"/>
    </source>
</evidence>
<dbReference type="GO" id="GO:0005524">
    <property type="term" value="F:ATP binding"/>
    <property type="evidence" value="ECO:0007669"/>
    <property type="project" value="UniProtKB-KW"/>
</dbReference>
<dbReference type="PROSITE" id="PS50893">
    <property type="entry name" value="ABC_TRANSPORTER_2"/>
    <property type="match status" value="1"/>
</dbReference>
<evidence type="ECO:0000259" key="9">
    <source>
        <dbReference type="PROSITE" id="PS50929"/>
    </source>
</evidence>
<dbReference type="GO" id="GO:0016887">
    <property type="term" value="F:ATP hydrolysis activity"/>
    <property type="evidence" value="ECO:0007669"/>
    <property type="project" value="InterPro"/>
</dbReference>
<reference evidence="10 11" key="1">
    <citation type="journal article" date="2016" name="Nat. Commun.">
        <title>Thousands of microbial genomes shed light on interconnected biogeochemical processes in an aquifer system.</title>
        <authorList>
            <person name="Anantharaman K."/>
            <person name="Brown C.T."/>
            <person name="Hug L.A."/>
            <person name="Sharon I."/>
            <person name="Castelle C.J."/>
            <person name="Probst A.J."/>
            <person name="Thomas B.C."/>
            <person name="Singh A."/>
            <person name="Wilkins M.J."/>
            <person name="Karaoz U."/>
            <person name="Brodie E.L."/>
            <person name="Williams K.H."/>
            <person name="Hubbard S.S."/>
            <person name="Banfield J.F."/>
        </authorList>
    </citation>
    <scope>NUCLEOTIDE SEQUENCE [LARGE SCALE GENOMIC DNA]</scope>
</reference>
<accession>A0A1F4TP49</accession>
<dbReference type="Proteomes" id="UP000177309">
    <property type="component" value="Unassembled WGS sequence"/>
</dbReference>
<dbReference type="PROSITE" id="PS50929">
    <property type="entry name" value="ABC_TM1F"/>
    <property type="match status" value="1"/>
</dbReference>
<dbReference type="PANTHER" id="PTHR43394">
    <property type="entry name" value="ATP-DEPENDENT PERMEASE MDL1, MITOCHONDRIAL"/>
    <property type="match status" value="1"/>
</dbReference>
<keyword evidence="5 7" id="KW-1133">Transmembrane helix</keyword>
<dbReference type="EMBL" id="MEUI01000015">
    <property type="protein sequence ID" value="OGC34481.1"/>
    <property type="molecule type" value="Genomic_DNA"/>
</dbReference>
<evidence type="ECO:0000313" key="10">
    <source>
        <dbReference type="EMBL" id="OGC34481.1"/>
    </source>
</evidence>
<organism evidence="10 11">
    <name type="scientific">candidate division WOR-1 bacterium RIFOXYC2_FULL_41_25</name>
    <dbReference type="NCBI Taxonomy" id="1802586"/>
    <lineage>
        <taxon>Bacteria</taxon>
        <taxon>Bacillati</taxon>
        <taxon>Saganbacteria</taxon>
    </lineage>
</organism>
<dbReference type="SMART" id="SM00382">
    <property type="entry name" value="AAA"/>
    <property type="match status" value="1"/>
</dbReference>
<dbReference type="AlphaFoldDB" id="A0A1F4TP49"/>
<dbReference type="Gene3D" id="1.20.1560.10">
    <property type="entry name" value="ABC transporter type 1, transmembrane domain"/>
    <property type="match status" value="1"/>
</dbReference>
<evidence type="ECO:0000256" key="5">
    <source>
        <dbReference type="ARBA" id="ARBA00022989"/>
    </source>
</evidence>
<dbReference type="InterPro" id="IPR036640">
    <property type="entry name" value="ABC1_TM_sf"/>
</dbReference>
<dbReference type="Pfam" id="PF00664">
    <property type="entry name" value="ABC_membrane"/>
    <property type="match status" value="1"/>
</dbReference>
<evidence type="ECO:0000256" key="3">
    <source>
        <dbReference type="ARBA" id="ARBA00022741"/>
    </source>
</evidence>
<dbReference type="InterPro" id="IPR003439">
    <property type="entry name" value="ABC_transporter-like_ATP-bd"/>
</dbReference>
<gene>
    <name evidence="10" type="ORF">A2462_04250</name>
</gene>
<evidence type="ECO:0000256" key="1">
    <source>
        <dbReference type="ARBA" id="ARBA00004651"/>
    </source>
</evidence>
<protein>
    <recommendedName>
        <fullName evidence="12">ABC transporter ATP-binding protein</fullName>
    </recommendedName>
</protein>
<comment type="subcellular location">
    <subcellularLocation>
        <location evidence="1">Cell membrane</location>
        <topology evidence="1">Multi-pass membrane protein</topology>
    </subcellularLocation>
</comment>
<dbReference type="CDD" id="cd07346">
    <property type="entry name" value="ABC_6TM_exporters"/>
    <property type="match status" value="1"/>
</dbReference>
<dbReference type="SUPFAM" id="SSF52540">
    <property type="entry name" value="P-loop containing nucleoside triphosphate hydrolases"/>
    <property type="match status" value="1"/>
</dbReference>
<evidence type="ECO:0000256" key="2">
    <source>
        <dbReference type="ARBA" id="ARBA00022692"/>
    </source>
</evidence>
<evidence type="ECO:0008006" key="12">
    <source>
        <dbReference type="Google" id="ProtNLM"/>
    </source>
</evidence>
<dbReference type="GO" id="GO:0005886">
    <property type="term" value="C:plasma membrane"/>
    <property type="evidence" value="ECO:0007669"/>
    <property type="project" value="UniProtKB-SubCell"/>
</dbReference>
<dbReference type="InterPro" id="IPR003593">
    <property type="entry name" value="AAA+_ATPase"/>
</dbReference>
<feature type="transmembrane region" description="Helical" evidence="7">
    <location>
        <begin position="84"/>
        <end position="105"/>
    </location>
</feature>
<keyword evidence="3" id="KW-0547">Nucleotide-binding</keyword>
<proteinExistence type="predicted"/>
<name>A0A1F4TP49_UNCSA</name>
<evidence type="ECO:0000256" key="4">
    <source>
        <dbReference type="ARBA" id="ARBA00022840"/>
    </source>
</evidence>
<feature type="domain" description="ABC transmembrane type-1" evidence="9">
    <location>
        <begin position="49"/>
        <end position="331"/>
    </location>
</feature>
<evidence type="ECO:0000313" key="11">
    <source>
        <dbReference type="Proteomes" id="UP000177309"/>
    </source>
</evidence>
<dbReference type="InterPro" id="IPR039421">
    <property type="entry name" value="Type_1_exporter"/>
</dbReference>
<dbReference type="Pfam" id="PF00005">
    <property type="entry name" value="ABC_tran"/>
    <property type="match status" value="1"/>
</dbReference>
<dbReference type="SUPFAM" id="SSF90123">
    <property type="entry name" value="ABC transporter transmembrane region"/>
    <property type="match status" value="1"/>
</dbReference>
<dbReference type="InterPro" id="IPR027417">
    <property type="entry name" value="P-loop_NTPase"/>
</dbReference>
<feature type="transmembrane region" description="Helical" evidence="7">
    <location>
        <begin position="45"/>
        <end position="64"/>
    </location>
</feature>
<keyword evidence="6 7" id="KW-0472">Membrane</keyword>
<keyword evidence="2 7" id="KW-0812">Transmembrane</keyword>
<dbReference type="InterPro" id="IPR011527">
    <property type="entry name" value="ABC1_TM_dom"/>
</dbReference>
<sequence length="603" mass="67783">MTSWFSYLKKGFAREMPHDKVAQKDTYKNSTGHLKKLIPFVLRHWKKGLLGVSIIFLSNLLSYPQPMINRFLIDNVLLAKNFPLLPIVILVMASFKILGMLFGLLQGFYFTRFEQAVTLDLQHDLFNRVLHFPKSFFDNKETGYLMSRLTSDINGVRWFFSSTIINIANNVFRFFAGVVFLMFLEWRIAIATLLVLPAMVVAVKFFSKKVRALSHHGMELQAKISQRMQESLSSITLIKSFASEKREIGRMVKEFKDSNDLNLERNAINSVSNIALSSLDEIARFMVLVSGGILVIRGEWTLGSLMAFQSYLGFVYGPARFFASTNFSLQSALASLERVAAFYDVIPEENNIGEQVKHLKGEIEFKDIAFSYNGEEIILKDINFKINPGEHVAIVGPSGVGKTTLISLILAFYCPTEGQILFDGKPADSYSLISLRKRIGYVSQSTRMMGGTIMENLRYGDLDASEEEVIKAAQAAGIHDYIISQPDGYNSELGENALNLSEGQRQRLSIARALVKDPDILILDEPTSSLDSIIEKSIFEALPKISLNKTLIVIAHRLATIQNSDKILVLNEKQLVGLGTHQELLESNDLYNTLVTNQQIISE</sequence>
<feature type="domain" description="ABC transporter" evidence="8">
    <location>
        <begin position="363"/>
        <end position="597"/>
    </location>
</feature>
<evidence type="ECO:0000259" key="8">
    <source>
        <dbReference type="PROSITE" id="PS50893"/>
    </source>
</evidence>
<dbReference type="FunFam" id="3.40.50.300:FF:000218">
    <property type="entry name" value="Multidrug ABC transporter ATP-binding protein"/>
    <property type="match status" value="1"/>
</dbReference>